<dbReference type="Proteomes" id="UP001138540">
    <property type="component" value="Unassembled WGS sequence"/>
</dbReference>
<proteinExistence type="predicted"/>
<name>A0ABR6NFC9_9SPHN</name>
<keyword evidence="2" id="KW-1185">Reference proteome</keyword>
<comment type="caution">
    <text evidence="1">The sequence shown here is derived from an EMBL/GenBank/DDBJ whole genome shotgun (WGS) entry which is preliminary data.</text>
</comment>
<dbReference type="EMBL" id="JACHKA010000001">
    <property type="protein sequence ID" value="MBB5985999.1"/>
    <property type="molecule type" value="Genomic_DNA"/>
</dbReference>
<accession>A0ABR6NFC9</accession>
<reference evidence="1 2" key="1">
    <citation type="submission" date="2020-08" db="EMBL/GenBank/DDBJ databases">
        <title>Exploring microbial biodiversity for novel pathways involved in the catabolism of aromatic compounds derived from lignin.</title>
        <authorList>
            <person name="Elkins J."/>
        </authorList>
    </citation>
    <scope>NUCLEOTIDE SEQUENCE [LARGE SCALE GENOMIC DNA]</scope>
    <source>
        <strain evidence="1 2">B1D3A</strain>
    </source>
</reference>
<sequence length="63" mass="6981">MTKRKEIVVTLTLSSPEWLSRKAALREVRAIFQGYPGFATFHGEGKYLDDVGVGNGLRAKSVK</sequence>
<evidence type="ECO:0000313" key="1">
    <source>
        <dbReference type="EMBL" id="MBB5985999.1"/>
    </source>
</evidence>
<organism evidence="1 2">
    <name type="scientific">Sphingobium lignivorans</name>
    <dbReference type="NCBI Taxonomy" id="2735886"/>
    <lineage>
        <taxon>Bacteria</taxon>
        <taxon>Pseudomonadati</taxon>
        <taxon>Pseudomonadota</taxon>
        <taxon>Alphaproteobacteria</taxon>
        <taxon>Sphingomonadales</taxon>
        <taxon>Sphingomonadaceae</taxon>
        <taxon>Sphingobium</taxon>
    </lineage>
</organism>
<gene>
    <name evidence="1" type="ORF">HNP60_001973</name>
</gene>
<evidence type="ECO:0000313" key="2">
    <source>
        <dbReference type="Proteomes" id="UP001138540"/>
    </source>
</evidence>
<dbReference type="RefSeq" id="WP_184153032.1">
    <property type="nucleotide sequence ID" value="NZ_JACHKA010000001.1"/>
</dbReference>
<protein>
    <submittedName>
        <fullName evidence="1">Uncharacterized protein</fullName>
    </submittedName>
</protein>